<reference evidence="1 2" key="1">
    <citation type="journal article" date="2018" name="PLoS ONE">
        <title>The draft genome of Kipferlia bialata reveals reductive genome evolution in fornicate parasites.</title>
        <authorList>
            <person name="Tanifuji G."/>
            <person name="Takabayashi S."/>
            <person name="Kume K."/>
            <person name="Takagi M."/>
            <person name="Nakayama T."/>
            <person name="Kamikawa R."/>
            <person name="Inagaki Y."/>
            <person name="Hashimoto T."/>
        </authorList>
    </citation>
    <scope>NUCLEOTIDE SEQUENCE [LARGE SCALE GENOMIC DNA]</scope>
    <source>
        <strain evidence="1">NY0173</strain>
    </source>
</reference>
<dbReference type="SUPFAM" id="SSF53067">
    <property type="entry name" value="Actin-like ATPase domain"/>
    <property type="match status" value="1"/>
</dbReference>
<evidence type="ECO:0000313" key="2">
    <source>
        <dbReference type="Proteomes" id="UP000265618"/>
    </source>
</evidence>
<dbReference type="OrthoDB" id="2218269at2759"/>
<organism evidence="1 2">
    <name type="scientific">Kipferlia bialata</name>
    <dbReference type="NCBI Taxonomy" id="797122"/>
    <lineage>
        <taxon>Eukaryota</taxon>
        <taxon>Metamonada</taxon>
        <taxon>Carpediemonas-like organisms</taxon>
        <taxon>Kipferlia</taxon>
    </lineage>
</organism>
<protein>
    <recommendedName>
        <fullName evidence="3">Heat shock protein 70 family</fullName>
    </recommendedName>
</protein>
<keyword evidence="2" id="KW-1185">Reference proteome</keyword>
<gene>
    <name evidence="1" type="ORF">KIPB_012633</name>
</gene>
<dbReference type="Gene3D" id="3.30.420.40">
    <property type="match status" value="1"/>
</dbReference>
<name>A0A9K3D7F6_9EUKA</name>
<dbReference type="AlphaFoldDB" id="A0A9K3D7F6"/>
<evidence type="ECO:0008006" key="3">
    <source>
        <dbReference type="Google" id="ProtNLM"/>
    </source>
</evidence>
<accession>A0A9K3D7F6</accession>
<dbReference type="InterPro" id="IPR043129">
    <property type="entry name" value="ATPase_NBD"/>
</dbReference>
<dbReference type="Proteomes" id="UP000265618">
    <property type="component" value="Unassembled WGS sequence"/>
</dbReference>
<comment type="caution">
    <text evidence="1">The sequence shown here is derived from an EMBL/GenBank/DDBJ whole genome shotgun (WGS) entry which is preliminary data.</text>
</comment>
<sequence>MAGGSHDIKLFVGLDFGTAYSGYATAHAGDLGNVEAYYNWTDSEVSYCKTLTALYYEEREDGYLATAWGHTARKRALNQRARKNRGGMYVSKFKLLLDHQGVAKKGAEADEICLLPPGVTVVQAVADYLRFMYDSVIAGITKQYDGFVTPEHIQWCLTVPAMWTDRAKAQMREAAHMAG</sequence>
<dbReference type="PANTHER" id="PTHR14187:SF5">
    <property type="entry name" value="HEAT SHOCK 70 KDA PROTEIN 12A"/>
    <property type="match status" value="1"/>
</dbReference>
<feature type="non-terminal residue" evidence="1">
    <location>
        <position position="1"/>
    </location>
</feature>
<dbReference type="PANTHER" id="PTHR14187">
    <property type="entry name" value="ALPHA KINASE/ELONGATION FACTOR 2 KINASE"/>
    <property type="match status" value="1"/>
</dbReference>
<dbReference type="EMBL" id="BDIP01005659">
    <property type="protein sequence ID" value="GIQ90002.1"/>
    <property type="molecule type" value="Genomic_DNA"/>
</dbReference>
<proteinExistence type="predicted"/>
<evidence type="ECO:0000313" key="1">
    <source>
        <dbReference type="EMBL" id="GIQ90002.1"/>
    </source>
</evidence>